<name>A0A0S3SF51_PHAAN</name>
<reference evidence="1 2" key="1">
    <citation type="journal article" date="2015" name="Sci. Rep.">
        <title>The power of single molecule real-time sequencing technology in the de novo assembly of a eukaryotic genome.</title>
        <authorList>
            <person name="Sakai H."/>
            <person name="Naito K."/>
            <person name="Ogiso-Tanaka E."/>
            <person name="Takahashi Y."/>
            <person name="Iseki K."/>
            <person name="Muto C."/>
            <person name="Satou K."/>
            <person name="Teruya K."/>
            <person name="Shiroma A."/>
            <person name="Shimoji M."/>
            <person name="Hirano T."/>
            <person name="Itoh T."/>
            <person name="Kaga A."/>
            <person name="Tomooka N."/>
        </authorList>
    </citation>
    <scope>NUCLEOTIDE SEQUENCE [LARGE SCALE GENOMIC DNA]</scope>
    <source>
        <strain evidence="2">cv. Shumari</strain>
    </source>
</reference>
<gene>
    <name evidence="1" type="primary">Vigan.07G008800</name>
    <name evidence="1" type="ORF">VIGAN_07008800</name>
</gene>
<accession>A0A0S3SF51</accession>
<evidence type="ECO:0000313" key="1">
    <source>
        <dbReference type="EMBL" id="BAT91487.1"/>
    </source>
</evidence>
<protein>
    <submittedName>
        <fullName evidence="1">Uncharacterized protein</fullName>
    </submittedName>
</protein>
<evidence type="ECO:0000313" key="2">
    <source>
        <dbReference type="Proteomes" id="UP000291084"/>
    </source>
</evidence>
<sequence>VFFICKERDHFYWKQSSFTRSKARGRCGGPCSSGCEHEQRLPNLNSKISQFHINKNLRIKQQNFIQTPNSTT</sequence>
<dbReference type="AlphaFoldDB" id="A0A0S3SF51"/>
<feature type="non-terminal residue" evidence="1">
    <location>
        <position position="1"/>
    </location>
</feature>
<keyword evidence="2" id="KW-1185">Reference proteome</keyword>
<dbReference type="EMBL" id="AP015040">
    <property type="protein sequence ID" value="BAT91487.1"/>
    <property type="molecule type" value="Genomic_DNA"/>
</dbReference>
<dbReference type="Proteomes" id="UP000291084">
    <property type="component" value="Chromosome 7"/>
</dbReference>
<organism evidence="1 2">
    <name type="scientific">Vigna angularis var. angularis</name>
    <dbReference type="NCBI Taxonomy" id="157739"/>
    <lineage>
        <taxon>Eukaryota</taxon>
        <taxon>Viridiplantae</taxon>
        <taxon>Streptophyta</taxon>
        <taxon>Embryophyta</taxon>
        <taxon>Tracheophyta</taxon>
        <taxon>Spermatophyta</taxon>
        <taxon>Magnoliopsida</taxon>
        <taxon>eudicotyledons</taxon>
        <taxon>Gunneridae</taxon>
        <taxon>Pentapetalae</taxon>
        <taxon>rosids</taxon>
        <taxon>fabids</taxon>
        <taxon>Fabales</taxon>
        <taxon>Fabaceae</taxon>
        <taxon>Papilionoideae</taxon>
        <taxon>50 kb inversion clade</taxon>
        <taxon>NPAAA clade</taxon>
        <taxon>indigoferoid/millettioid clade</taxon>
        <taxon>Phaseoleae</taxon>
        <taxon>Vigna</taxon>
    </lineage>
</organism>
<proteinExistence type="predicted"/>